<gene>
    <name evidence="1" type="ORF">HHL15_17770</name>
</gene>
<keyword evidence="2" id="KW-1185">Reference proteome</keyword>
<organism evidence="1 2">
    <name type="scientific">Zoogloea dura</name>
    <dbReference type="NCBI Taxonomy" id="2728840"/>
    <lineage>
        <taxon>Bacteria</taxon>
        <taxon>Pseudomonadati</taxon>
        <taxon>Pseudomonadota</taxon>
        <taxon>Betaproteobacteria</taxon>
        <taxon>Rhodocyclales</taxon>
        <taxon>Zoogloeaceae</taxon>
        <taxon>Zoogloea</taxon>
    </lineage>
</organism>
<accession>A0A848G862</accession>
<name>A0A848G862_9RHOO</name>
<evidence type="ECO:0000313" key="1">
    <source>
        <dbReference type="EMBL" id="NML27609.1"/>
    </source>
</evidence>
<sequence>MITGMSVIDTTLMRRIGGQLGSNPGGIYQDESGQRYYVKTLESPAHACNEWLAAQLYLLAGAPTLNYVRTRAPDQIATELVSLDKRQVAHLSDIERRQARHWLGVHAWTANWDAAGFHGDNQGVAQGRVLTLDVGGALDFRARGDPKGRAFGCQVGELDSLRANPDNPHACSLFGGMDQDELAAAICVVTRLPDDRIRALILAAGGRTALADKMIARKGDMARRLAGLVAA</sequence>
<proteinExistence type="predicted"/>
<evidence type="ECO:0000313" key="2">
    <source>
        <dbReference type="Proteomes" id="UP000580043"/>
    </source>
</evidence>
<dbReference type="AlphaFoldDB" id="A0A848G862"/>
<reference evidence="1 2" key="1">
    <citation type="submission" date="2020-04" db="EMBL/GenBank/DDBJ databases">
        <title>Zoogloea sp. G-4-1-14 isolated from soil.</title>
        <authorList>
            <person name="Dahal R.H."/>
        </authorList>
    </citation>
    <scope>NUCLEOTIDE SEQUENCE [LARGE SCALE GENOMIC DNA]</scope>
    <source>
        <strain evidence="1 2">G-4-1-14</strain>
    </source>
</reference>
<dbReference type="RefSeq" id="WP_169147143.1">
    <property type="nucleotide sequence ID" value="NZ_JABBGA010000016.1"/>
</dbReference>
<dbReference type="EMBL" id="JABBGA010000016">
    <property type="protein sequence ID" value="NML27609.1"/>
    <property type="molecule type" value="Genomic_DNA"/>
</dbReference>
<comment type="caution">
    <text evidence="1">The sequence shown here is derived from an EMBL/GenBank/DDBJ whole genome shotgun (WGS) entry which is preliminary data.</text>
</comment>
<protein>
    <submittedName>
        <fullName evidence="1">Uncharacterized protein</fullName>
    </submittedName>
</protein>
<dbReference type="Proteomes" id="UP000580043">
    <property type="component" value="Unassembled WGS sequence"/>
</dbReference>